<evidence type="ECO:0000256" key="2">
    <source>
        <dbReference type="ARBA" id="ARBA00022771"/>
    </source>
</evidence>
<proteinExistence type="predicted"/>
<dbReference type="Pfam" id="PF04500">
    <property type="entry name" value="FLYWCH"/>
    <property type="match status" value="1"/>
</dbReference>
<keyword evidence="1" id="KW-0479">Metal-binding</keyword>
<evidence type="ECO:0000256" key="1">
    <source>
        <dbReference type="ARBA" id="ARBA00022723"/>
    </source>
</evidence>
<feature type="domain" description="FLYWCH-type" evidence="4">
    <location>
        <begin position="20"/>
        <end position="68"/>
    </location>
</feature>
<name>A0A4C1UZG9_EUMVA</name>
<dbReference type="EMBL" id="BGZK01000246">
    <property type="protein sequence ID" value="GBP31407.1"/>
    <property type="molecule type" value="Genomic_DNA"/>
</dbReference>
<evidence type="ECO:0000313" key="5">
    <source>
        <dbReference type="EMBL" id="GBP31407.1"/>
    </source>
</evidence>
<gene>
    <name evidence="5" type="ORF">EVAR_17895_1</name>
</gene>
<evidence type="ECO:0000259" key="4">
    <source>
        <dbReference type="Pfam" id="PF04500"/>
    </source>
</evidence>
<dbReference type="AlphaFoldDB" id="A0A4C1UZG9"/>
<dbReference type="Gene3D" id="2.20.25.240">
    <property type="match status" value="1"/>
</dbReference>
<protein>
    <recommendedName>
        <fullName evidence="4">FLYWCH-type domain-containing protein</fullName>
    </recommendedName>
</protein>
<comment type="caution">
    <text evidence="5">The sequence shown here is derived from an EMBL/GenBank/DDBJ whole genome shotgun (WGS) entry which is preliminary data.</text>
</comment>
<reference evidence="5 6" key="1">
    <citation type="journal article" date="2019" name="Commun. Biol.">
        <title>The bagworm genome reveals a unique fibroin gene that provides high tensile strength.</title>
        <authorList>
            <person name="Kono N."/>
            <person name="Nakamura H."/>
            <person name="Ohtoshi R."/>
            <person name="Tomita M."/>
            <person name="Numata K."/>
            <person name="Arakawa K."/>
        </authorList>
    </citation>
    <scope>NUCLEOTIDE SEQUENCE [LARGE SCALE GENOMIC DNA]</scope>
</reference>
<sequence>MLLMGDNMRKYRHLNQNVQFMVTPRGTTMVKMGKYRYSLNKVRGLKKHWTCSSHRSRGCRAVIHTVENVYECEPRMGELLLKRFLYANDQVMVAPSACEEQARMT</sequence>
<accession>A0A4C1UZG9</accession>
<keyword evidence="6" id="KW-1185">Reference proteome</keyword>
<dbReference type="InterPro" id="IPR007588">
    <property type="entry name" value="Znf_FLYWCH"/>
</dbReference>
<keyword evidence="3" id="KW-0862">Zinc</keyword>
<keyword evidence="2" id="KW-0863">Zinc-finger</keyword>
<evidence type="ECO:0000256" key="3">
    <source>
        <dbReference type="ARBA" id="ARBA00022833"/>
    </source>
</evidence>
<dbReference type="GO" id="GO:0008270">
    <property type="term" value="F:zinc ion binding"/>
    <property type="evidence" value="ECO:0007669"/>
    <property type="project" value="UniProtKB-KW"/>
</dbReference>
<dbReference type="OrthoDB" id="7761241at2759"/>
<evidence type="ECO:0000313" key="6">
    <source>
        <dbReference type="Proteomes" id="UP000299102"/>
    </source>
</evidence>
<dbReference type="Proteomes" id="UP000299102">
    <property type="component" value="Unassembled WGS sequence"/>
</dbReference>
<organism evidence="5 6">
    <name type="scientific">Eumeta variegata</name>
    <name type="common">Bagworm moth</name>
    <name type="synonym">Eumeta japonica</name>
    <dbReference type="NCBI Taxonomy" id="151549"/>
    <lineage>
        <taxon>Eukaryota</taxon>
        <taxon>Metazoa</taxon>
        <taxon>Ecdysozoa</taxon>
        <taxon>Arthropoda</taxon>
        <taxon>Hexapoda</taxon>
        <taxon>Insecta</taxon>
        <taxon>Pterygota</taxon>
        <taxon>Neoptera</taxon>
        <taxon>Endopterygota</taxon>
        <taxon>Lepidoptera</taxon>
        <taxon>Glossata</taxon>
        <taxon>Ditrysia</taxon>
        <taxon>Tineoidea</taxon>
        <taxon>Psychidae</taxon>
        <taxon>Oiketicinae</taxon>
        <taxon>Eumeta</taxon>
    </lineage>
</organism>